<dbReference type="GO" id="GO:0020037">
    <property type="term" value="F:heme binding"/>
    <property type="evidence" value="ECO:0007669"/>
    <property type="project" value="InterPro"/>
</dbReference>
<evidence type="ECO:0000259" key="5">
    <source>
        <dbReference type="PROSITE" id="PS51007"/>
    </source>
</evidence>
<dbReference type="EMBL" id="VTRV01000030">
    <property type="protein sequence ID" value="TZF90678.1"/>
    <property type="molecule type" value="Genomic_DNA"/>
</dbReference>
<evidence type="ECO:0000256" key="3">
    <source>
        <dbReference type="ARBA" id="ARBA00023004"/>
    </source>
</evidence>
<dbReference type="Proteomes" id="UP000323164">
    <property type="component" value="Unassembled WGS sequence"/>
</dbReference>
<reference evidence="6 7" key="1">
    <citation type="submission" date="2019-08" db="EMBL/GenBank/DDBJ databases">
        <title>Draft genome sequence of Lysobacter sp. UKS-15.</title>
        <authorList>
            <person name="Im W.-T."/>
        </authorList>
    </citation>
    <scope>NUCLEOTIDE SEQUENCE [LARGE SCALE GENOMIC DNA]</scope>
    <source>
        <strain evidence="6 7">UKS-15</strain>
    </source>
</reference>
<sequence>MTPAVRAFLLGVVLTLAVLAVGAFAFTGAGVYPIGADVPHTPLTLRMVERLRDASTERASKSVQVPTDLDDPARVAAGAREYAEECTGCHLAPGRTESELRAGLYPQPPNLAEDGMDNDAEAFWIIKHGIKMSAMPAWGRTHDDKRIWALVAFVRKMPKVSPAQYQAMVGAKATQTDD</sequence>
<dbReference type="SUPFAM" id="SSF46626">
    <property type="entry name" value="Cytochrome c"/>
    <property type="match status" value="1"/>
</dbReference>
<accession>A0A5D8Z725</accession>
<dbReference type="AlphaFoldDB" id="A0A5D8Z725"/>
<dbReference type="OrthoDB" id="9765171at2"/>
<feature type="domain" description="Cytochrome c" evidence="5">
    <location>
        <begin position="73"/>
        <end position="158"/>
    </location>
</feature>
<dbReference type="RefSeq" id="WP_149352132.1">
    <property type="nucleotide sequence ID" value="NZ_VTRV01000030.1"/>
</dbReference>
<evidence type="ECO:0000256" key="2">
    <source>
        <dbReference type="ARBA" id="ARBA00022723"/>
    </source>
</evidence>
<evidence type="ECO:0000313" key="6">
    <source>
        <dbReference type="EMBL" id="TZF90678.1"/>
    </source>
</evidence>
<dbReference type="GO" id="GO:0009055">
    <property type="term" value="F:electron transfer activity"/>
    <property type="evidence" value="ECO:0007669"/>
    <property type="project" value="InterPro"/>
</dbReference>
<evidence type="ECO:0000256" key="1">
    <source>
        <dbReference type="ARBA" id="ARBA00022617"/>
    </source>
</evidence>
<dbReference type="InterPro" id="IPR009056">
    <property type="entry name" value="Cyt_c-like_dom"/>
</dbReference>
<dbReference type="Gene3D" id="1.10.760.10">
    <property type="entry name" value="Cytochrome c-like domain"/>
    <property type="match status" value="1"/>
</dbReference>
<comment type="caution">
    <text evidence="6">The sequence shown here is derived from an EMBL/GenBank/DDBJ whole genome shotgun (WGS) entry which is preliminary data.</text>
</comment>
<name>A0A5D8Z725_9GAMM</name>
<organism evidence="6 7">
    <name type="scientific">Cognatilysobacter lacus</name>
    <dbReference type="NCBI Taxonomy" id="1643323"/>
    <lineage>
        <taxon>Bacteria</taxon>
        <taxon>Pseudomonadati</taxon>
        <taxon>Pseudomonadota</taxon>
        <taxon>Gammaproteobacteria</taxon>
        <taxon>Lysobacterales</taxon>
        <taxon>Lysobacteraceae</taxon>
        <taxon>Cognatilysobacter</taxon>
    </lineage>
</organism>
<evidence type="ECO:0000256" key="4">
    <source>
        <dbReference type="PROSITE-ProRule" id="PRU00433"/>
    </source>
</evidence>
<gene>
    <name evidence="6" type="ORF">FW784_04305</name>
</gene>
<keyword evidence="1 4" id="KW-0349">Heme</keyword>
<dbReference type="GO" id="GO:0046872">
    <property type="term" value="F:metal ion binding"/>
    <property type="evidence" value="ECO:0007669"/>
    <property type="project" value="UniProtKB-KW"/>
</dbReference>
<evidence type="ECO:0000313" key="7">
    <source>
        <dbReference type="Proteomes" id="UP000323164"/>
    </source>
</evidence>
<keyword evidence="3 4" id="KW-0408">Iron</keyword>
<dbReference type="InterPro" id="IPR036909">
    <property type="entry name" value="Cyt_c-like_dom_sf"/>
</dbReference>
<keyword evidence="2 4" id="KW-0479">Metal-binding</keyword>
<dbReference type="PROSITE" id="PS51007">
    <property type="entry name" value="CYTC"/>
    <property type="match status" value="1"/>
</dbReference>
<dbReference type="Pfam" id="PF13442">
    <property type="entry name" value="Cytochrome_CBB3"/>
    <property type="match status" value="1"/>
</dbReference>
<protein>
    <submittedName>
        <fullName evidence="6">Cytochrome c</fullName>
    </submittedName>
</protein>
<proteinExistence type="predicted"/>
<keyword evidence="7" id="KW-1185">Reference proteome</keyword>